<gene>
    <name evidence="4" type="primary">Fut1_2</name>
    <name evidence="4" type="ORF">FJT64_018312</name>
</gene>
<dbReference type="InterPro" id="IPR002516">
    <property type="entry name" value="Glyco_trans_11"/>
</dbReference>
<keyword evidence="3" id="KW-0812">Transmembrane</keyword>
<protein>
    <recommendedName>
        <fullName evidence="3">L-Fucosyltransferase</fullName>
        <ecNumber evidence="3">2.4.1.-</ecNumber>
    </recommendedName>
</protein>
<dbReference type="OrthoDB" id="10010525at2759"/>
<dbReference type="EMBL" id="VIIS01000289">
    <property type="protein sequence ID" value="KAF0310831.1"/>
    <property type="molecule type" value="Genomic_DNA"/>
</dbReference>
<keyword evidence="3" id="KW-0325">Glycoprotein</keyword>
<comment type="subcellular location">
    <subcellularLocation>
        <location evidence="3">Golgi apparatus</location>
        <location evidence="3">Golgi stack membrane</location>
        <topology evidence="3">Single-pass type II membrane protein</topology>
    </subcellularLocation>
</comment>
<organism evidence="4 5">
    <name type="scientific">Amphibalanus amphitrite</name>
    <name type="common">Striped barnacle</name>
    <name type="synonym">Balanus amphitrite</name>
    <dbReference type="NCBI Taxonomy" id="1232801"/>
    <lineage>
        <taxon>Eukaryota</taxon>
        <taxon>Metazoa</taxon>
        <taxon>Ecdysozoa</taxon>
        <taxon>Arthropoda</taxon>
        <taxon>Crustacea</taxon>
        <taxon>Multicrustacea</taxon>
        <taxon>Cirripedia</taxon>
        <taxon>Thoracica</taxon>
        <taxon>Thoracicalcarea</taxon>
        <taxon>Balanomorpha</taxon>
        <taxon>Balanoidea</taxon>
        <taxon>Balanidae</taxon>
        <taxon>Amphibalaninae</taxon>
        <taxon>Amphibalanus</taxon>
    </lineage>
</organism>
<evidence type="ECO:0000313" key="5">
    <source>
        <dbReference type="Proteomes" id="UP000440578"/>
    </source>
</evidence>
<comment type="caution">
    <text evidence="4">The sequence shown here is derived from an EMBL/GenBank/DDBJ whole genome shotgun (WGS) entry which is preliminary data.</text>
</comment>
<dbReference type="Proteomes" id="UP000440578">
    <property type="component" value="Unassembled WGS sequence"/>
</dbReference>
<accession>A0A6A4X8U4</accession>
<dbReference type="EC" id="2.4.1.-" evidence="3"/>
<dbReference type="PANTHER" id="PTHR11927:SF9">
    <property type="entry name" value="L-FUCOSYLTRANSFERASE"/>
    <property type="match status" value="1"/>
</dbReference>
<evidence type="ECO:0000256" key="1">
    <source>
        <dbReference type="ARBA" id="ARBA00022676"/>
    </source>
</evidence>
<name>A0A6A4X8U4_AMPAM</name>
<keyword evidence="3" id="KW-0333">Golgi apparatus</keyword>
<evidence type="ECO:0000256" key="3">
    <source>
        <dbReference type="RuleBase" id="RU363129"/>
    </source>
</evidence>
<feature type="transmembrane region" description="Helical" evidence="3">
    <location>
        <begin position="20"/>
        <end position="40"/>
    </location>
</feature>
<dbReference type="Pfam" id="PF01531">
    <property type="entry name" value="Glyco_transf_11"/>
    <property type="match status" value="1"/>
</dbReference>
<keyword evidence="2 3" id="KW-0808">Transferase</keyword>
<dbReference type="UniPathway" id="UPA00378"/>
<dbReference type="GO" id="GO:0032580">
    <property type="term" value="C:Golgi cisterna membrane"/>
    <property type="evidence" value="ECO:0007669"/>
    <property type="project" value="UniProtKB-SubCell"/>
</dbReference>
<keyword evidence="5" id="KW-1185">Reference proteome</keyword>
<dbReference type="GO" id="GO:0008107">
    <property type="term" value="F:galactoside 2-alpha-L-fucosyltransferase activity"/>
    <property type="evidence" value="ECO:0007669"/>
    <property type="project" value="InterPro"/>
</dbReference>
<evidence type="ECO:0000313" key="4">
    <source>
        <dbReference type="EMBL" id="KAF0310831.1"/>
    </source>
</evidence>
<comment type="pathway">
    <text evidence="3">Protein modification; protein glycosylation.</text>
</comment>
<dbReference type="PANTHER" id="PTHR11927">
    <property type="entry name" value="GALACTOSIDE 2-L-FUCOSYLTRANSFERASE"/>
    <property type="match status" value="1"/>
</dbReference>
<keyword evidence="3" id="KW-1133">Transmembrane helix</keyword>
<comment type="similarity">
    <text evidence="3">Belongs to the glycosyltransferase 11 family.</text>
</comment>
<dbReference type="GO" id="GO:0005975">
    <property type="term" value="P:carbohydrate metabolic process"/>
    <property type="evidence" value="ECO:0007669"/>
    <property type="project" value="InterPro"/>
</dbReference>
<keyword evidence="1 3" id="KW-0328">Glycosyltransferase</keyword>
<dbReference type="AlphaFoldDB" id="A0A6A4X8U4"/>
<reference evidence="4 5" key="1">
    <citation type="submission" date="2019-07" db="EMBL/GenBank/DDBJ databases">
        <title>Draft genome assembly of a fouling barnacle, Amphibalanus amphitrite (Darwin, 1854): The first reference genome for Thecostraca.</title>
        <authorList>
            <person name="Kim W."/>
        </authorList>
    </citation>
    <scope>NUCLEOTIDE SEQUENCE [LARGE SCALE GENOMIC DNA]</scope>
    <source>
        <strain evidence="4">SNU_AA5</strain>
        <tissue evidence="4">Soma without cirri and trophi</tissue>
    </source>
</reference>
<evidence type="ECO:0000256" key="2">
    <source>
        <dbReference type="ARBA" id="ARBA00022679"/>
    </source>
</evidence>
<keyword evidence="3" id="KW-0472">Membrane</keyword>
<proteinExistence type="inferred from homology"/>
<keyword evidence="3" id="KW-0735">Signal-anchor</keyword>
<sequence length="339" mass="38471">MRRWRVRLLRLCRNKAKGPLFTVFAMCCVLLTLSIVQSWLQGSQRSISDSEALQSLSDMAELLEEGAGRPDLADQLRNDIAADTGLEPPEDDGENEREVMEFEDGVSQANISMSSRDPEADIDRDLSCTTHIMFLADSQLGNFMVKYAVLYGFQRKYSAKVYLFPKQYRFANKIFKKLSIDVVPDELKTADWRPVSYEDIMYMLPCNKYVTEEEFFILRHQRKVPDLDYFNKSMQYYAAMFPDVRFVACSDDRRFLLNKLVPSAPFPIYTIDSVNQVHDMALLAACDHTVITVGTFGLFSGLLTGGSIVAASRHTGTRGDPFDIQVNPPGDIGQAFLWN</sequence>